<dbReference type="Pfam" id="PF14420">
    <property type="entry name" value="Clr5"/>
    <property type="match status" value="1"/>
</dbReference>
<dbReference type="PANTHER" id="PTHR38788">
    <property type="entry name" value="CLR5 DOMAIN-CONTAINING PROTEIN"/>
    <property type="match status" value="1"/>
</dbReference>
<feature type="domain" description="Clr5" evidence="2">
    <location>
        <begin position="1"/>
        <end position="54"/>
    </location>
</feature>
<dbReference type="Proteomes" id="UP000289323">
    <property type="component" value="Unassembled WGS sequence"/>
</dbReference>
<accession>A0A3S5CX64</accession>
<dbReference type="AlphaFoldDB" id="A0A3S5CX64"/>
<evidence type="ECO:0000313" key="4">
    <source>
        <dbReference type="Proteomes" id="UP000289323"/>
    </source>
</evidence>
<evidence type="ECO:0000313" key="3">
    <source>
        <dbReference type="EMBL" id="SPQ23191.1"/>
    </source>
</evidence>
<protein>
    <submittedName>
        <fullName evidence="3">9c350d35-d1cf-4939-bc88-0807fa675d5b</fullName>
    </submittedName>
</protein>
<dbReference type="PANTHER" id="PTHR38788:SF3">
    <property type="entry name" value="CLR5 DOMAIN-CONTAINING PROTEIN"/>
    <property type="match status" value="1"/>
</dbReference>
<reference evidence="3 4" key="1">
    <citation type="submission" date="2018-04" db="EMBL/GenBank/DDBJ databases">
        <authorList>
            <person name="Huttner S."/>
            <person name="Dainat J."/>
        </authorList>
    </citation>
    <scope>NUCLEOTIDE SEQUENCE [LARGE SCALE GENOMIC DNA]</scope>
</reference>
<feature type="compositionally biased region" description="Polar residues" evidence="1">
    <location>
        <begin position="65"/>
        <end position="95"/>
    </location>
</feature>
<sequence>MTKQWDKYREIIIAEYKDHNKPLHEVRKFMVVRYGFRASTRAYRSRFDKWGIHKYSRRQRPRSVSPGTRASASDCTMRASPQPNSDVDEGSSQGASPPDATRIELLNPGAGITTPRVGLGNPLCLAKADFPYVPVTPSPSPAIEHGPAFPLNKFGGELSAFGSQNINCYPAASMPIYRQGHRDAATISSDTPGPGQVPLTFIQPGYGYPVGLLAVHQ</sequence>
<organism evidence="3 4">
    <name type="scientific">Thermothielavioides terrestris</name>
    <dbReference type="NCBI Taxonomy" id="2587410"/>
    <lineage>
        <taxon>Eukaryota</taxon>
        <taxon>Fungi</taxon>
        <taxon>Dikarya</taxon>
        <taxon>Ascomycota</taxon>
        <taxon>Pezizomycotina</taxon>
        <taxon>Sordariomycetes</taxon>
        <taxon>Sordariomycetidae</taxon>
        <taxon>Sordariales</taxon>
        <taxon>Chaetomiaceae</taxon>
        <taxon>Thermothielavioides</taxon>
    </lineage>
</organism>
<dbReference type="InterPro" id="IPR025676">
    <property type="entry name" value="Clr5_dom"/>
</dbReference>
<evidence type="ECO:0000256" key="1">
    <source>
        <dbReference type="SAM" id="MobiDB-lite"/>
    </source>
</evidence>
<proteinExistence type="predicted"/>
<feature type="region of interest" description="Disordered" evidence="1">
    <location>
        <begin position="56"/>
        <end position="106"/>
    </location>
</feature>
<dbReference type="EMBL" id="OUUZ01000010">
    <property type="protein sequence ID" value="SPQ23191.1"/>
    <property type="molecule type" value="Genomic_DNA"/>
</dbReference>
<gene>
    <name evidence="3" type="ORF">TT172_LOCUS5610</name>
</gene>
<name>A0A3S5CX64_9PEZI</name>
<evidence type="ECO:0000259" key="2">
    <source>
        <dbReference type="Pfam" id="PF14420"/>
    </source>
</evidence>